<organism evidence="1 2">
    <name type="scientific">Candidatus Mycobacterium wuenschmannii</name>
    <dbReference type="NCBI Taxonomy" id="3027808"/>
    <lineage>
        <taxon>Bacteria</taxon>
        <taxon>Bacillati</taxon>
        <taxon>Actinomycetota</taxon>
        <taxon>Actinomycetes</taxon>
        <taxon>Mycobacteriales</taxon>
        <taxon>Mycobacteriaceae</taxon>
        <taxon>Mycobacterium</taxon>
    </lineage>
</organism>
<reference evidence="1 2" key="1">
    <citation type="journal article" date="2023" name="Microbiol. Resour. Announc.">
        <title>Complete Genome Sequence of Mycobacterium wuenschmanii, a novel Nontuberculous Mycobacterium Isolated from a captive population of Amazon Milk Frogs.</title>
        <authorList>
            <person name="Hicks J."/>
            <person name="Zeineldin M."/>
            <person name="Ward H."/>
            <person name="Wuenschmann A."/>
            <person name="Camp P."/>
            <person name="Farrell D."/>
            <person name="Lehman K."/>
            <person name="Thacker T."/>
            <person name="Cuthbert E."/>
        </authorList>
    </citation>
    <scope>NUCLEOTIDE SEQUENCE [LARGE SCALE GENOMIC DNA]</scope>
    <source>
        <strain evidence="1 2">Wuenschmanii</strain>
    </source>
</reference>
<dbReference type="RefSeq" id="WP_285190048.1">
    <property type="nucleotide sequence ID" value="NZ_CP126981.1"/>
</dbReference>
<gene>
    <name evidence="1" type="ORF">PT015_07735</name>
</gene>
<dbReference type="Proteomes" id="UP001236585">
    <property type="component" value="Chromosome"/>
</dbReference>
<keyword evidence="2" id="KW-1185">Reference proteome</keyword>
<accession>A0ABY8W0D7</accession>
<protein>
    <submittedName>
        <fullName evidence="1">Uncharacterized protein</fullName>
    </submittedName>
</protein>
<name>A0ABY8W0D7_9MYCO</name>
<sequence length="239" mass="26419">MTGQITDRPYRAAEMRELAVRFRLNLPANFELHQLTDLFDKMLDSEEFDLDLLDATLDVLGPNANDWEKLQHHLSIGASAWRVADDHISLTRVVADEVQATLEAATSVADDAAAELREAWANAFGRNGDPSDAWDHAIKAVEDVLVPSVLPNQQNATLGSVLGHLRSQGGLWEMILPGQDRSNGVGPLVAMLELIWPNHDRHGGAGPRRAPTPQEARAVVTLAATIVQWHREGWVVRRR</sequence>
<proteinExistence type="predicted"/>
<evidence type="ECO:0000313" key="2">
    <source>
        <dbReference type="Proteomes" id="UP001236585"/>
    </source>
</evidence>
<dbReference type="EMBL" id="CP126981">
    <property type="protein sequence ID" value="WIM89323.1"/>
    <property type="molecule type" value="Genomic_DNA"/>
</dbReference>
<evidence type="ECO:0000313" key="1">
    <source>
        <dbReference type="EMBL" id="WIM89323.1"/>
    </source>
</evidence>